<name>A0A8C9G5S8_PAVCR</name>
<dbReference type="InterPro" id="IPR013783">
    <property type="entry name" value="Ig-like_fold"/>
</dbReference>
<dbReference type="PANTHER" id="PTHR11412:SF86">
    <property type="entry name" value="COMPLEMENT C4-A-RELATED"/>
    <property type="match status" value="1"/>
</dbReference>
<evidence type="ECO:0000256" key="2">
    <source>
        <dbReference type="ARBA" id="ARBA00022525"/>
    </source>
</evidence>
<dbReference type="InterPro" id="IPR019742">
    <property type="entry name" value="MacrogloblnA2_CS"/>
</dbReference>
<dbReference type="Gene3D" id="1.50.10.20">
    <property type="match status" value="1"/>
</dbReference>
<dbReference type="Pfam" id="PF17790">
    <property type="entry name" value="MG1"/>
    <property type="match status" value="1"/>
</dbReference>
<dbReference type="PROSITE" id="PS00477">
    <property type="entry name" value="ALPHA_2_MACROGLOBULIN"/>
    <property type="match status" value="1"/>
</dbReference>
<protein>
    <recommendedName>
        <fullName evidence="5">Anaphylatoxin-like domain-containing protein</fullName>
    </recommendedName>
</protein>
<dbReference type="Gene3D" id="2.60.40.1930">
    <property type="match status" value="3"/>
</dbReference>
<dbReference type="Pfam" id="PF07678">
    <property type="entry name" value="TED_complement"/>
    <property type="match status" value="1"/>
</dbReference>
<evidence type="ECO:0000256" key="4">
    <source>
        <dbReference type="SAM" id="SignalP"/>
    </source>
</evidence>
<dbReference type="Pfam" id="PF17789">
    <property type="entry name" value="MG4"/>
    <property type="match status" value="1"/>
</dbReference>
<reference evidence="6" key="2">
    <citation type="submission" date="2025-09" db="UniProtKB">
        <authorList>
            <consortium name="Ensembl"/>
        </authorList>
    </citation>
    <scope>IDENTIFICATION</scope>
</reference>
<dbReference type="CDD" id="cd00017">
    <property type="entry name" value="ANATO"/>
    <property type="match status" value="1"/>
</dbReference>
<comment type="subcellular location">
    <subcellularLocation>
        <location evidence="1">Secreted</location>
    </subcellularLocation>
</comment>
<keyword evidence="2" id="KW-0964">Secreted</keyword>
<feature type="signal peptide" evidence="4">
    <location>
        <begin position="1"/>
        <end position="19"/>
    </location>
</feature>
<dbReference type="InterPro" id="IPR047565">
    <property type="entry name" value="Alpha-macroglob_thiol-ester_cl"/>
</dbReference>
<dbReference type="Pfam" id="PF07703">
    <property type="entry name" value="A2M_BRD"/>
    <property type="match status" value="1"/>
</dbReference>
<dbReference type="InterPro" id="IPR011626">
    <property type="entry name" value="Alpha-macroglobulin_TED"/>
</dbReference>
<dbReference type="FunFam" id="2.60.40.10:FF:000155">
    <property type="entry name" value="complement C3 isoform X1"/>
    <property type="match status" value="1"/>
</dbReference>
<keyword evidence="3" id="KW-1015">Disulfide bond</keyword>
<evidence type="ECO:0000313" key="6">
    <source>
        <dbReference type="Ensembl" id="ENSPSTP00000022731.1"/>
    </source>
</evidence>
<dbReference type="InterPro" id="IPR018081">
    <property type="entry name" value="Anaphylatoxin_comp_syst"/>
</dbReference>
<dbReference type="InterPro" id="IPR050473">
    <property type="entry name" value="A2M/Complement_sys"/>
</dbReference>
<dbReference type="SMART" id="SM01419">
    <property type="entry name" value="Thiol-ester_cl"/>
    <property type="match status" value="1"/>
</dbReference>
<dbReference type="GO" id="GO:0004866">
    <property type="term" value="F:endopeptidase inhibitor activity"/>
    <property type="evidence" value="ECO:0007669"/>
    <property type="project" value="InterPro"/>
</dbReference>
<dbReference type="Gene3D" id="2.60.120.1540">
    <property type="match status" value="1"/>
</dbReference>
<dbReference type="GO" id="GO:0005615">
    <property type="term" value="C:extracellular space"/>
    <property type="evidence" value="ECO:0007669"/>
    <property type="project" value="InterPro"/>
</dbReference>
<accession>A0A8C9G5S8</accession>
<dbReference type="Pfam" id="PF01821">
    <property type="entry name" value="ANATO"/>
    <property type="match status" value="1"/>
</dbReference>
<keyword evidence="7" id="KW-1185">Reference proteome</keyword>
<evidence type="ECO:0000256" key="3">
    <source>
        <dbReference type="ARBA" id="ARBA00023157"/>
    </source>
</evidence>
<dbReference type="SMART" id="SM01359">
    <property type="entry name" value="A2M_N_2"/>
    <property type="match status" value="1"/>
</dbReference>
<evidence type="ECO:0000256" key="1">
    <source>
        <dbReference type="ARBA" id="ARBA00004613"/>
    </source>
</evidence>
<feature type="domain" description="Anaphylatoxin-like" evidence="5">
    <location>
        <begin position="605"/>
        <end position="640"/>
    </location>
</feature>
<dbReference type="PANTHER" id="PTHR11412">
    <property type="entry name" value="MACROGLOBULIN / COMPLEMENT"/>
    <property type="match status" value="1"/>
</dbReference>
<dbReference type="Gene3D" id="1.20.91.20">
    <property type="entry name" value="Anaphylotoxins (complement system)"/>
    <property type="match status" value="1"/>
</dbReference>
<dbReference type="PROSITE" id="PS01177">
    <property type="entry name" value="ANAPHYLATOXIN_1"/>
    <property type="match status" value="1"/>
</dbReference>
<dbReference type="InterPro" id="IPR040839">
    <property type="entry name" value="MG4"/>
</dbReference>
<dbReference type="Pfam" id="PF00207">
    <property type="entry name" value="A2M"/>
    <property type="match status" value="1"/>
</dbReference>
<dbReference type="InterPro" id="IPR011625">
    <property type="entry name" value="A2M_N_BRD"/>
</dbReference>
<dbReference type="Proteomes" id="UP000694428">
    <property type="component" value="Unplaced"/>
</dbReference>
<dbReference type="Ensembl" id="ENSPSTT00000023886.1">
    <property type="protein sequence ID" value="ENSPSTP00000022731.1"/>
    <property type="gene ID" value="ENSPSTG00000016685.1"/>
</dbReference>
<dbReference type="InterPro" id="IPR041425">
    <property type="entry name" value="C3/4/5_MG1"/>
</dbReference>
<dbReference type="InterPro" id="IPR008930">
    <property type="entry name" value="Terpenoid_cyclase/PrenylTrfase"/>
</dbReference>
<dbReference type="SUPFAM" id="SSF47686">
    <property type="entry name" value="Anaphylotoxins (complement system)"/>
    <property type="match status" value="1"/>
</dbReference>
<feature type="chain" id="PRO_5034692094" description="Anaphylatoxin-like domain-containing protein" evidence="4">
    <location>
        <begin position="20"/>
        <end position="1032"/>
    </location>
</feature>
<dbReference type="InterPro" id="IPR001599">
    <property type="entry name" value="Macroglobln_a2"/>
</dbReference>
<evidence type="ECO:0000259" key="5">
    <source>
        <dbReference type="PROSITE" id="PS01178"/>
    </source>
</evidence>
<proteinExistence type="predicted"/>
<dbReference type="Gene3D" id="6.20.50.160">
    <property type="match status" value="1"/>
</dbReference>
<dbReference type="Gene3D" id="2.60.40.10">
    <property type="entry name" value="Immunoglobulins"/>
    <property type="match status" value="2"/>
</dbReference>
<sequence length="1032" mass="114770">MERLVFLTSFCLLLTSTQQEPSFLITAPNVVHLGAQETVTIQVHGAKSPVHVTAYFKDEMKNQLLSDRINFNLNQGNNYQEIKKIMVKTGKLQQDTFKKSKNPHILLVTESRELHKEAVQKIRILLSSKKGYIFIQTDKPIYTPNSKVRYRIFILDNAMRPSEDTVTVAVLVSIQILLMGASLQHRHYESLPQIAQEYEVESVCSCNDSSPHFSSFQRHSYGKGIEGIAYVRFGIIDETENKVFLPGLEQQLSIQNGRGRVTLTTPLLEEKLKKSISTLEGFHLYVAVTAVETASVTLVDGSPAASLPVTATVTLPGRSSMKKTALSNNDGLIPLTFDIPADAQTLQVVVKAEEGKERLESPETSIRAERYQSATRNYLSISIPHTVLAPGDTLRVTLNAIHQSGSGKIDYFYYMVIAKGQAELLGRVSSSNKVINLKITEKMVPAFRFLAYYFIANQGRQEIVADSVWVDVMDVCEGKVNSEIKMKLMAIKCLIQTLLNLEVFLLLQFKMHLNEKFGNSHVTADNFVFKAMNSYDLGCSAGGGADSAQVFTDVGLAFLSDTIQSNVREGYTCLQATRREKRSLDFRKKMLGIASKYQDADVRKCCEDGMKINPMKHSCSKRLTRVAGSPKCREAFKACCESAIALRKEEAAKRRTSVSLKCSDNNTTLYFNISGMCNFQLCFLLIPGFCVAEPHTFDVFKDFFVSLRLPYSVKRHEQLEIKAVIYNYLPNDLQVTVKMDAVNGLCTAEATGKAVQLKLEAKGNSATPAYFSVVPLIVGEIPITISALDSNTGHSDSVRKNLKVVVSTAIRSHTLDLSRPSDMIPGSESHMLVSLKGNPMGDSVENCLSLNGTEKLIQVPTGCAEQTMVKMAPTVYAIEYLDASEQWKNFNPERKDEAIKMIEKGYTRLLEFQKDDGSYGAFKSTPSSVWLTAFIVKVLTRCKEYISVEDSHILNSIFYLLSQQQTDGSFHDHHPVMDRKMQGGIGSAGEDLALTAFVTIALQQTLQVYKESADVVGLTCSPHCLEVLWMGR</sequence>
<dbReference type="Gene3D" id="2.60.40.1940">
    <property type="match status" value="1"/>
</dbReference>
<dbReference type="InterPro" id="IPR000020">
    <property type="entry name" value="Anaphylatoxin/fibulin"/>
</dbReference>
<evidence type="ECO:0000313" key="7">
    <source>
        <dbReference type="Proteomes" id="UP000694428"/>
    </source>
</evidence>
<keyword evidence="4" id="KW-0732">Signal</keyword>
<dbReference type="SUPFAM" id="SSF48239">
    <property type="entry name" value="Terpenoid cyclases/Protein prenyltransferases"/>
    <property type="match status" value="1"/>
</dbReference>
<dbReference type="GO" id="GO:0006956">
    <property type="term" value="P:complement activation"/>
    <property type="evidence" value="ECO:0007669"/>
    <property type="project" value="TreeGrafter"/>
</dbReference>
<dbReference type="SMART" id="SM01360">
    <property type="entry name" value="A2M"/>
    <property type="match status" value="1"/>
</dbReference>
<reference evidence="6" key="1">
    <citation type="submission" date="2025-08" db="UniProtKB">
        <authorList>
            <consortium name="Ensembl"/>
        </authorList>
    </citation>
    <scope>IDENTIFICATION</scope>
</reference>
<dbReference type="SMART" id="SM00104">
    <property type="entry name" value="ANATO"/>
    <property type="match status" value="1"/>
</dbReference>
<dbReference type="PROSITE" id="PS01178">
    <property type="entry name" value="ANAPHYLATOXIN_2"/>
    <property type="match status" value="1"/>
</dbReference>
<dbReference type="AlphaFoldDB" id="A0A8C9G5S8"/>
<organism evidence="6 7">
    <name type="scientific">Pavo cristatus</name>
    <name type="common">Indian peafowl</name>
    <name type="synonym">Blue peafowl</name>
    <dbReference type="NCBI Taxonomy" id="9049"/>
    <lineage>
        <taxon>Eukaryota</taxon>
        <taxon>Metazoa</taxon>
        <taxon>Chordata</taxon>
        <taxon>Craniata</taxon>
        <taxon>Vertebrata</taxon>
        <taxon>Euteleostomi</taxon>
        <taxon>Archelosauria</taxon>
        <taxon>Archosauria</taxon>
        <taxon>Dinosauria</taxon>
        <taxon>Saurischia</taxon>
        <taxon>Theropoda</taxon>
        <taxon>Coelurosauria</taxon>
        <taxon>Aves</taxon>
        <taxon>Neognathae</taxon>
        <taxon>Galloanserae</taxon>
        <taxon>Galliformes</taxon>
        <taxon>Phasianidae</taxon>
        <taxon>Phasianinae</taxon>
        <taxon>Pavo</taxon>
    </lineage>
</organism>